<dbReference type="Pfam" id="PF02008">
    <property type="entry name" value="zf-CXXC"/>
    <property type="match status" value="1"/>
</dbReference>
<dbReference type="PANTHER" id="PTHR10629:SF52">
    <property type="entry name" value="DNA (CYTOSINE-5)-METHYLTRANSFERASE 1"/>
    <property type="match status" value="1"/>
</dbReference>
<keyword evidence="7 13" id="KW-0863">Zinc-finger</keyword>
<feature type="region of interest" description="Disordered" evidence="17">
    <location>
        <begin position="96"/>
        <end position="311"/>
    </location>
</feature>
<feature type="compositionally biased region" description="Basic residues" evidence="17">
    <location>
        <begin position="193"/>
        <end position="209"/>
    </location>
</feature>
<feature type="compositionally biased region" description="Basic and acidic residues" evidence="17">
    <location>
        <begin position="258"/>
        <end position="292"/>
    </location>
</feature>
<sequence>MITMPSKVADAVIPSEIRNSLSELDNDLKDGCVTEKGYIRKKRRLLAEFFPEDVTTRLKELDEELEEKEITEKGHVNRASALIDEFYNGTKVTAKTVNGSSLNGNHNNSTNGTKAMALDETKETEQNGSMRDSGSDESERPSEAPVQATQKEDGVGMDQSEGPSGDHSSQSDAVTGESSQSEEEGMEVTGHEGKRKPRRTEKKRNSKRKVMGEKDVKSEKETSPSEKRTNGERKTRPAKNDEKQPSILSMFTKLPAKRKNEETSEGKSEESERSGSSKEETAPEEKKIKVDEDVSEEREGDENSPSKRMLREKPVVAAAVNEKQPPPRCKECRQLLDDSELQLFCGDPENAVEEYIALTDPKLSLLTGDEEEAMSYDERLQFKITHFSVYDKNTHLCPFDTGLIEKNKELFFSGFVKPIYDESPSPEGGIPTKALGPINEWYITGFDGGEKALIGFGTAFAEYILVDPSECYMPFWKSVQEKIYISKIVIEFLQKNVASDYEDLLNHIQTTVPPAECSRFTEDTLLRHAQFVVEQVESYDEAADDDESLLITTPCMRDLIKLAGVTLGKRRAMRKATIKKEKKPMQSMATVTPLVQNIFDIFFKGQIAADDNSKARRRRCGICEICQLPDCGTCNACKDMVKFGGTGRAKQACNSRRCPNMAVQDADENEEEDGLMDSQNFKPRPKRVTTPSKKKKRSDVEWVGDPITIEEDRAYFSKVLINKEEISQGDCVLVYPDDPSKPVFIAKIVYMWQQEDGEQMFHAQWFLYGSETVLGESSDPLEVFQVDECQDTFLASISCKCEVIRKQPSSDWFMIGGSPDFNSDKVIEVDNGKTFFYQLWYQEALARFEDPPVTARPKGVPRYRFCDCCIRLDEKHLMETPRVGVEIDSPNGDTTKLYYSSCFWNNVEYKTGDSVYLLPESISFNIKPKPPPKKIAAKKDLDETEYPEAYRKKTDYVKGSNLECPEPFRIAKIISITKRKGNEGIKLKVKKYYRPENTHKGITASYQADLNLLYYSDEEAVVDFASVQGKCTVAYADDLFESVESYSQGGPHRFYFREAYKSSTKSFEDPPSSARNTSLKGKGKAKGKGKGKAKGKVAEEEKDNKEEPVEIKKLRCLDVFAGVGGLSEGFHQAGVCEPCFAIEIIEPAAQAFKLNNPGTTVLTDDCNILLKLAMEGRKTNDVGQRLPQRGDVDLLCGGPPCQGFSGMNRFNSREYSKFKNSLIASYLSYCDFYRPRFFLLENVRNFVSYKKNMVLKLALRCLVRMGYQCTFGVLQAGQYGVPQTRRRAIILAAAPGEKLPMYPEPQHVFSPRACQLSVVIDDKKIESTIAWSTSAPYRTITVRDSMSDLPPIKNGASKLEISYDGEPQTAFQKMIRGNQYQPILRDHTCKEMSPLVEARMRHIPLAPGSDWRDLPNIEVALKDSTKCKKLRYTHSDKRNGRSATGALRGVCSCAEGGSCDAADRQFNTLIPWCLPHTGNRHNHWAGLYGRLEQDGFFSTTVTNPEPMGKQGRVLHPEQHRVVSVRECARSQGFPDTHRFYGTILDKHRQVGNAVPPPMAKAIGEEIKKSLIAVAKTQKLQQKNKPVEEIKPEEKPEEDQGEVQAEMDVA</sequence>
<evidence type="ECO:0000259" key="18">
    <source>
        <dbReference type="PROSITE" id="PS51038"/>
    </source>
</evidence>
<dbReference type="PROSITE" id="PS51058">
    <property type="entry name" value="ZF_CXXC"/>
    <property type="match status" value="1"/>
</dbReference>
<dbReference type="InterPro" id="IPR018117">
    <property type="entry name" value="C5_DNA_meth_AS"/>
</dbReference>
<dbReference type="PROSITE" id="PS00095">
    <property type="entry name" value="C5_MTASE_2"/>
    <property type="match status" value="1"/>
</dbReference>
<dbReference type="PANTHER" id="PTHR10629">
    <property type="entry name" value="CYTOSINE-SPECIFIC METHYLTRANSFERASE"/>
    <property type="match status" value="1"/>
</dbReference>
<keyword evidence="3 11" id="KW-0808">Transferase</keyword>
<keyword evidence="4 11" id="KW-0949">S-adenosyl-L-methionine</keyword>
<evidence type="ECO:0000259" key="19">
    <source>
        <dbReference type="PROSITE" id="PS51058"/>
    </source>
</evidence>
<dbReference type="GO" id="GO:0044027">
    <property type="term" value="P:negative regulation of gene expression via chromosomal CpG island methylation"/>
    <property type="evidence" value="ECO:0007669"/>
    <property type="project" value="TreeGrafter"/>
</dbReference>
<feature type="domain" description="BAH" evidence="18">
    <location>
        <begin position="949"/>
        <end position="1071"/>
    </location>
</feature>
<dbReference type="InterPro" id="IPR001025">
    <property type="entry name" value="BAH_dom"/>
</dbReference>
<feature type="compositionally biased region" description="Basic residues" evidence="17">
    <location>
        <begin position="683"/>
        <end position="696"/>
    </location>
</feature>
<gene>
    <name evidence="21" type="primary">DNMT1</name>
</gene>
<dbReference type="PRINTS" id="PR00105">
    <property type="entry name" value="C5METTRFRASE"/>
</dbReference>
<reference evidence="21" key="1">
    <citation type="journal article" date="2013" name="Comp. Biochem. Physiol. B, Biochem. Mol. Biol.">
        <title>Molecular cloning and expression-profile analysis of sea cucumber DNA (Cytosine-5)-methyltransferase 1 and methyl-CpG binding domain type 2/3 genes during aestivation.</title>
        <authorList>
            <person name="Zhao Y."/>
            <person name="Chen M."/>
            <person name="Su L."/>
            <person name="Wang T."/>
            <person name="Liu S."/>
            <person name="Yang H."/>
        </authorList>
    </citation>
    <scope>NUCLEOTIDE SEQUENCE</scope>
</reference>
<feature type="compositionally biased region" description="Low complexity" evidence="17">
    <location>
        <begin position="98"/>
        <end position="112"/>
    </location>
</feature>
<dbReference type="InterPro" id="IPR031303">
    <property type="entry name" value="C5_meth_CS"/>
</dbReference>
<feature type="compositionally biased region" description="Basic and acidic residues" evidence="17">
    <location>
        <begin position="1584"/>
        <end position="1593"/>
    </location>
</feature>
<evidence type="ECO:0000256" key="13">
    <source>
        <dbReference type="PROSITE-ProRule" id="PRU00509"/>
    </source>
</evidence>
<dbReference type="REBASE" id="65971">
    <property type="entry name" value="M.AjaSDnmt1P"/>
</dbReference>
<evidence type="ECO:0000256" key="9">
    <source>
        <dbReference type="ARBA" id="ARBA00023125"/>
    </source>
</evidence>
<dbReference type="GO" id="GO:0032259">
    <property type="term" value="P:methylation"/>
    <property type="evidence" value="ECO:0007669"/>
    <property type="project" value="UniProtKB-KW"/>
</dbReference>
<evidence type="ECO:0000256" key="4">
    <source>
        <dbReference type="ARBA" id="ARBA00022691"/>
    </source>
</evidence>
<evidence type="ECO:0000256" key="11">
    <source>
        <dbReference type="PIRNR" id="PIRNR037404"/>
    </source>
</evidence>
<accession>N0C9D2</accession>
<dbReference type="GO" id="GO:0003886">
    <property type="term" value="F:DNA (cytosine-5-)-methyltransferase activity"/>
    <property type="evidence" value="ECO:0007669"/>
    <property type="project" value="UniProtKB-UniRule"/>
</dbReference>
<dbReference type="PROSITE" id="PS51038">
    <property type="entry name" value="BAH"/>
    <property type="match status" value="2"/>
</dbReference>
<feature type="domain" description="DMAP1-binding" evidence="20">
    <location>
        <begin position="9"/>
        <end position="108"/>
    </location>
</feature>
<name>N0C9D2_STIJA</name>
<dbReference type="Gene3D" id="3.90.120.10">
    <property type="entry name" value="DNA Methylase, subunit A, domain 2"/>
    <property type="match status" value="1"/>
</dbReference>
<dbReference type="InterPro" id="IPR002857">
    <property type="entry name" value="Znf_CXXC"/>
</dbReference>
<dbReference type="Gene3D" id="3.40.50.150">
    <property type="entry name" value="Vaccinia Virus protein VP39"/>
    <property type="match status" value="1"/>
</dbReference>
<evidence type="ECO:0000256" key="8">
    <source>
        <dbReference type="ARBA" id="ARBA00022833"/>
    </source>
</evidence>
<evidence type="ECO:0000256" key="12">
    <source>
        <dbReference type="PIRSR" id="PIRSR037404-1"/>
    </source>
</evidence>
<evidence type="ECO:0000256" key="1">
    <source>
        <dbReference type="ARBA" id="ARBA00004123"/>
    </source>
</evidence>
<dbReference type="GO" id="GO:0003682">
    <property type="term" value="F:chromatin binding"/>
    <property type="evidence" value="ECO:0007669"/>
    <property type="project" value="UniProtKB-UniRule"/>
</dbReference>
<keyword evidence="9 11" id="KW-0238">DNA-binding</keyword>
<feature type="region of interest" description="Disordered" evidence="17">
    <location>
        <begin position="665"/>
        <end position="696"/>
    </location>
</feature>
<dbReference type="Pfam" id="PF06464">
    <property type="entry name" value="DMAP_binding"/>
    <property type="match status" value="2"/>
</dbReference>
<feature type="compositionally biased region" description="Basic and acidic residues" evidence="17">
    <location>
        <begin position="210"/>
        <end position="244"/>
    </location>
</feature>
<feature type="compositionally biased region" description="Basic residues" evidence="17">
    <location>
        <begin position="1081"/>
        <end position="1095"/>
    </location>
</feature>
<organism evidence="21">
    <name type="scientific">Stichopus japonicus</name>
    <name type="common">Sea cucumber</name>
    <dbReference type="NCBI Taxonomy" id="307972"/>
    <lineage>
        <taxon>Eukaryota</taxon>
        <taxon>Metazoa</taxon>
        <taxon>Echinodermata</taxon>
        <taxon>Eleutherozoa</taxon>
        <taxon>Echinozoa</taxon>
        <taxon>Holothuroidea</taxon>
        <taxon>Aspidochirotacea</taxon>
        <taxon>Aspidochirotida</taxon>
        <taxon>Stichopodidae</taxon>
        <taxon>Apostichopus</taxon>
    </lineage>
</organism>
<evidence type="ECO:0000313" key="21">
    <source>
        <dbReference type="EMBL" id="AGK72242.1"/>
    </source>
</evidence>
<dbReference type="Pfam" id="PF01426">
    <property type="entry name" value="BAH"/>
    <property type="match status" value="2"/>
</dbReference>
<feature type="domain" description="CXXC-type" evidence="19">
    <location>
        <begin position="613"/>
        <end position="659"/>
    </location>
</feature>
<evidence type="ECO:0000256" key="17">
    <source>
        <dbReference type="SAM" id="MobiDB-lite"/>
    </source>
</evidence>
<feature type="region of interest" description="Disordered" evidence="17">
    <location>
        <begin position="1064"/>
        <end position="1104"/>
    </location>
</feature>
<dbReference type="FunFam" id="3.90.120.10:FF:000001">
    <property type="entry name" value="DNA (cytosine-5)-methyltransferase"/>
    <property type="match status" value="1"/>
</dbReference>
<dbReference type="GO" id="GO:0005634">
    <property type="term" value="C:nucleus"/>
    <property type="evidence" value="ECO:0007669"/>
    <property type="project" value="UniProtKB-SubCell"/>
</dbReference>
<protein>
    <recommendedName>
        <fullName evidence="11">DNA (cytosine-5)-methyltransferase</fullName>
        <ecNumber evidence="11">2.1.1.37</ecNumber>
    </recommendedName>
</protein>
<evidence type="ECO:0000256" key="14">
    <source>
        <dbReference type="PROSITE-ProRule" id="PRU01016"/>
    </source>
</evidence>
<dbReference type="FunFam" id="1.10.10.2230:FF:000001">
    <property type="entry name" value="DNA (cytosine-5)-methyltransferase"/>
    <property type="match status" value="1"/>
</dbReference>
<dbReference type="CDD" id="cd04760">
    <property type="entry name" value="BAH_Dnmt1_I"/>
    <property type="match status" value="1"/>
</dbReference>
<dbReference type="EC" id="2.1.1.37" evidence="11"/>
<dbReference type="PROSITE" id="PS51679">
    <property type="entry name" value="SAM_MT_C5"/>
    <property type="match status" value="1"/>
</dbReference>
<keyword evidence="6" id="KW-0677">Repeat</keyword>
<dbReference type="SMART" id="SM01137">
    <property type="entry name" value="DMAP_binding"/>
    <property type="match status" value="1"/>
</dbReference>
<dbReference type="InterPro" id="IPR010506">
    <property type="entry name" value="DMAP1-bd"/>
</dbReference>
<evidence type="ECO:0000256" key="3">
    <source>
        <dbReference type="ARBA" id="ARBA00022679"/>
    </source>
</evidence>
<dbReference type="Gene3D" id="1.10.10.2230">
    <property type="match status" value="1"/>
</dbReference>
<dbReference type="Pfam" id="PF00145">
    <property type="entry name" value="DNA_methylase"/>
    <property type="match status" value="1"/>
</dbReference>
<dbReference type="InterPro" id="IPR029063">
    <property type="entry name" value="SAM-dependent_MTases_sf"/>
</dbReference>
<dbReference type="Pfam" id="PF12047">
    <property type="entry name" value="DNMT1-RFD"/>
    <property type="match status" value="1"/>
</dbReference>
<dbReference type="GO" id="GO:0008270">
    <property type="term" value="F:zinc ion binding"/>
    <property type="evidence" value="ECO:0007669"/>
    <property type="project" value="UniProtKB-KW"/>
</dbReference>
<dbReference type="InterPro" id="IPR043151">
    <property type="entry name" value="BAH_sf"/>
</dbReference>
<dbReference type="Gene3D" id="2.30.30.490">
    <property type="match status" value="2"/>
</dbReference>
<keyword evidence="5" id="KW-0479">Metal-binding</keyword>
<evidence type="ECO:0000256" key="5">
    <source>
        <dbReference type="ARBA" id="ARBA00022723"/>
    </source>
</evidence>
<dbReference type="PROSITE" id="PS00094">
    <property type="entry name" value="C5_MTASE_1"/>
    <property type="match status" value="1"/>
</dbReference>
<dbReference type="GO" id="GO:0003677">
    <property type="term" value="F:DNA binding"/>
    <property type="evidence" value="ECO:0007669"/>
    <property type="project" value="UniProtKB-KW"/>
</dbReference>
<feature type="compositionally biased region" description="Acidic residues" evidence="17">
    <location>
        <begin position="293"/>
        <end position="302"/>
    </location>
</feature>
<feature type="compositionally biased region" description="Acidic residues" evidence="17">
    <location>
        <begin position="665"/>
        <end position="675"/>
    </location>
</feature>
<evidence type="ECO:0000256" key="10">
    <source>
        <dbReference type="ARBA" id="ARBA00023242"/>
    </source>
</evidence>
<dbReference type="InterPro" id="IPR001525">
    <property type="entry name" value="C5_MeTfrase"/>
</dbReference>
<dbReference type="NCBIfam" id="TIGR00675">
    <property type="entry name" value="dcm"/>
    <property type="match status" value="1"/>
</dbReference>
<dbReference type="GO" id="GO:0006346">
    <property type="term" value="P:DNA methylation-dependent constitutive heterochromatin formation"/>
    <property type="evidence" value="ECO:0007669"/>
    <property type="project" value="InterPro"/>
</dbReference>
<evidence type="ECO:0000256" key="15">
    <source>
        <dbReference type="RuleBase" id="RU000416"/>
    </source>
</evidence>
<dbReference type="SUPFAM" id="SSF53335">
    <property type="entry name" value="S-adenosyl-L-methionine-dependent methyltransferases"/>
    <property type="match status" value="1"/>
</dbReference>
<evidence type="ECO:0000256" key="6">
    <source>
        <dbReference type="ARBA" id="ARBA00022737"/>
    </source>
</evidence>
<comment type="catalytic activity">
    <reaction evidence="11 16">
        <text>a 2'-deoxycytidine in DNA + S-adenosyl-L-methionine = a 5-methyl-2'-deoxycytidine in DNA + S-adenosyl-L-homocysteine + H(+)</text>
        <dbReference type="Rhea" id="RHEA:13681"/>
        <dbReference type="Rhea" id="RHEA-COMP:11369"/>
        <dbReference type="Rhea" id="RHEA-COMP:11370"/>
        <dbReference type="ChEBI" id="CHEBI:15378"/>
        <dbReference type="ChEBI" id="CHEBI:57856"/>
        <dbReference type="ChEBI" id="CHEBI:59789"/>
        <dbReference type="ChEBI" id="CHEBI:85452"/>
        <dbReference type="ChEBI" id="CHEBI:85454"/>
        <dbReference type="EC" id="2.1.1.37"/>
    </reaction>
</comment>
<evidence type="ECO:0000256" key="16">
    <source>
        <dbReference type="RuleBase" id="RU000417"/>
    </source>
</evidence>
<feature type="compositionally biased region" description="Basic and acidic residues" evidence="17">
    <location>
        <begin position="133"/>
        <end position="142"/>
    </location>
</feature>
<evidence type="ECO:0000259" key="20">
    <source>
        <dbReference type="PROSITE" id="PS51912"/>
    </source>
</evidence>
<feature type="domain" description="BAH" evidence="18">
    <location>
        <begin position="724"/>
        <end position="852"/>
    </location>
</feature>
<dbReference type="FunFam" id="3.40.50.150:FF:000036">
    <property type="entry name" value="DNA (cytosine-5)-methyltransferase"/>
    <property type="match status" value="1"/>
</dbReference>
<dbReference type="SMART" id="SM00439">
    <property type="entry name" value="BAH"/>
    <property type="match status" value="2"/>
</dbReference>
<keyword evidence="2 11" id="KW-0489">Methyltransferase</keyword>
<evidence type="ECO:0000256" key="2">
    <source>
        <dbReference type="ARBA" id="ARBA00022603"/>
    </source>
</evidence>
<dbReference type="PIRSF" id="PIRSF037404">
    <property type="entry name" value="DNMT1"/>
    <property type="match status" value="1"/>
</dbReference>
<evidence type="ECO:0000256" key="7">
    <source>
        <dbReference type="ARBA" id="ARBA00022771"/>
    </source>
</evidence>
<keyword evidence="10 11" id="KW-0539">Nucleus</keyword>
<proteinExistence type="evidence at transcript level"/>
<feature type="active site" evidence="12 14">
    <location>
        <position position="1201"/>
    </location>
</feature>
<comment type="similarity">
    <text evidence="11 14 15">Belongs to the class I-like SAM-binding methyltransferase superfamily. C5-methyltransferase family.</text>
</comment>
<dbReference type="InterPro" id="IPR022702">
    <property type="entry name" value="Cytosine_MeTrfase1_RFD"/>
</dbReference>
<dbReference type="EMBL" id="KC210883">
    <property type="protein sequence ID" value="AGK72242.1"/>
    <property type="molecule type" value="mRNA"/>
</dbReference>
<dbReference type="InterPro" id="IPR050390">
    <property type="entry name" value="C5-Methyltransferase"/>
</dbReference>
<keyword evidence="8" id="KW-0862">Zinc</keyword>
<dbReference type="PROSITE" id="PS51912">
    <property type="entry name" value="DMAP1_BIND"/>
    <property type="match status" value="1"/>
</dbReference>
<comment type="subcellular location">
    <subcellularLocation>
        <location evidence="1 11">Nucleus</location>
    </subcellularLocation>
</comment>
<feature type="region of interest" description="Disordered" evidence="17">
    <location>
        <begin position="1577"/>
        <end position="1609"/>
    </location>
</feature>